<evidence type="ECO:0008006" key="3">
    <source>
        <dbReference type="Google" id="ProtNLM"/>
    </source>
</evidence>
<evidence type="ECO:0000313" key="2">
    <source>
        <dbReference type="Proteomes" id="UP000192731"/>
    </source>
</evidence>
<protein>
    <recommendedName>
        <fullName evidence="3">Nitroimidazol reductase NimA, pyridoxamine 5'-phosphate oxidase superfamily</fullName>
    </recommendedName>
</protein>
<dbReference type="Gene3D" id="2.30.110.10">
    <property type="entry name" value="Electron Transport, Fmn-binding Protein, Chain A"/>
    <property type="match status" value="1"/>
</dbReference>
<accession>A0A1W1UE71</accession>
<reference evidence="1 2" key="1">
    <citation type="submission" date="2017-04" db="EMBL/GenBank/DDBJ databases">
        <authorList>
            <person name="Afonso C.L."/>
            <person name="Miller P.J."/>
            <person name="Scott M.A."/>
            <person name="Spackman E."/>
            <person name="Goraichik I."/>
            <person name="Dimitrov K.M."/>
            <person name="Suarez D.L."/>
            <person name="Swayne D.E."/>
        </authorList>
    </citation>
    <scope>NUCLEOTIDE SEQUENCE [LARGE SCALE GENOMIC DNA]</scope>
    <source>
        <strain evidence="1 2">DSM 11270</strain>
    </source>
</reference>
<dbReference type="AlphaFoldDB" id="A0A1W1UE71"/>
<proteinExistence type="predicted"/>
<dbReference type="SUPFAM" id="SSF50475">
    <property type="entry name" value="FMN-binding split barrel"/>
    <property type="match status" value="1"/>
</dbReference>
<dbReference type="Pfam" id="PF12900">
    <property type="entry name" value="Pyridox_ox_2"/>
    <property type="match status" value="1"/>
</dbReference>
<sequence length="188" mass="21722">MTEMRRKDREMNTKFAQNVIDGANFATLSMIDNVGLPYGIPISFVRDGDIIYFHSALEGKKVDILKKNPLVSMSFVGKVEVPQLFTQDEIKSLIAENKFSLLARKVYTTEFESTIVSGKTSLLVNKEEKIKALRLICQKYTPNYMDYFSYAIESSLNHTLVYRLDIEKISGKRKRFDEHGEEMKWGRM</sequence>
<dbReference type="InterPro" id="IPR012349">
    <property type="entry name" value="Split_barrel_FMN-bd"/>
</dbReference>
<keyword evidence="2" id="KW-1185">Reference proteome</keyword>
<dbReference type="Proteomes" id="UP000192731">
    <property type="component" value="Unassembled WGS sequence"/>
</dbReference>
<dbReference type="PANTHER" id="PTHR34071">
    <property type="entry name" value="5-NITROIMIDAZOLE ANTIBIOTICS RESISTANCE PROTEIN, NIMA-FAMILY-RELATED PROTEIN-RELATED"/>
    <property type="match status" value="1"/>
</dbReference>
<dbReference type="PANTHER" id="PTHR34071:SF2">
    <property type="entry name" value="FLAVIN-NUCLEOTIDE-BINDING PROTEIN"/>
    <property type="match status" value="1"/>
</dbReference>
<evidence type="ECO:0000313" key="1">
    <source>
        <dbReference type="EMBL" id="SMB79405.1"/>
    </source>
</evidence>
<dbReference type="EMBL" id="FWWT01000005">
    <property type="protein sequence ID" value="SMB79405.1"/>
    <property type="molecule type" value="Genomic_DNA"/>
</dbReference>
<name>A0A1W1UE71_DESTI</name>
<dbReference type="RefSeq" id="WP_242941890.1">
    <property type="nucleotide sequence ID" value="NZ_FWWT01000005.1"/>
</dbReference>
<gene>
    <name evidence="1" type="ORF">SAMN00017405_0755</name>
</gene>
<dbReference type="InterPro" id="IPR024747">
    <property type="entry name" value="Pyridox_Oxase-rel"/>
</dbReference>
<organism evidence="1 2">
    <name type="scientific">Desulfonispora thiosulfatigenes DSM 11270</name>
    <dbReference type="NCBI Taxonomy" id="656914"/>
    <lineage>
        <taxon>Bacteria</taxon>
        <taxon>Bacillati</taxon>
        <taxon>Bacillota</taxon>
        <taxon>Clostridia</taxon>
        <taxon>Eubacteriales</taxon>
        <taxon>Peptococcaceae</taxon>
        <taxon>Desulfonispora</taxon>
    </lineage>
</organism>